<proteinExistence type="predicted"/>
<organism evidence="8 9">
    <name type="scientific">Paracoccus kondratievae</name>
    <dbReference type="NCBI Taxonomy" id="135740"/>
    <lineage>
        <taxon>Bacteria</taxon>
        <taxon>Pseudomonadati</taxon>
        <taxon>Pseudomonadota</taxon>
        <taxon>Alphaproteobacteria</taxon>
        <taxon>Rhodobacterales</taxon>
        <taxon>Paracoccaceae</taxon>
        <taxon>Paracoccus</taxon>
    </lineage>
</organism>
<dbReference type="InterPro" id="IPR047057">
    <property type="entry name" value="MerR_fam"/>
</dbReference>
<dbReference type="AlphaFoldDB" id="A0AAD3NWM6"/>
<dbReference type="GO" id="GO:0003700">
    <property type="term" value="F:DNA-binding transcription factor activity"/>
    <property type="evidence" value="ECO:0007669"/>
    <property type="project" value="InterPro"/>
</dbReference>
<comment type="caution">
    <text evidence="8">The sequence shown here is derived from an EMBL/GenBank/DDBJ whole genome shotgun (WGS) entry which is preliminary data.</text>
</comment>
<evidence type="ECO:0000259" key="7">
    <source>
        <dbReference type="PROSITE" id="PS50937"/>
    </source>
</evidence>
<protein>
    <submittedName>
        <fullName evidence="8">Cu(I)-responsive transcriptional regulator</fullName>
    </submittedName>
</protein>
<dbReference type="SMART" id="SM00422">
    <property type="entry name" value="HTH_MERR"/>
    <property type="match status" value="1"/>
</dbReference>
<dbReference type="Gene3D" id="1.10.1660.10">
    <property type="match status" value="1"/>
</dbReference>
<dbReference type="Pfam" id="PF00376">
    <property type="entry name" value="MerR"/>
    <property type="match status" value="1"/>
</dbReference>
<dbReference type="PANTHER" id="PTHR30204:SF94">
    <property type="entry name" value="HEAVY METAL-DEPENDENT TRANSCRIPTIONAL REGULATOR HI_0293-RELATED"/>
    <property type="match status" value="1"/>
</dbReference>
<dbReference type="InterPro" id="IPR015358">
    <property type="entry name" value="Tscrpt_reg_MerR_DNA-bd"/>
</dbReference>
<evidence type="ECO:0000256" key="3">
    <source>
        <dbReference type="ARBA" id="ARBA00023015"/>
    </source>
</evidence>
<dbReference type="GO" id="GO:0045893">
    <property type="term" value="P:positive regulation of DNA-templated transcription"/>
    <property type="evidence" value="ECO:0007669"/>
    <property type="project" value="InterPro"/>
</dbReference>
<feature type="region of interest" description="Disordered" evidence="6">
    <location>
        <begin position="131"/>
        <end position="170"/>
    </location>
</feature>
<dbReference type="GO" id="GO:0003677">
    <property type="term" value="F:DNA binding"/>
    <property type="evidence" value="ECO:0007669"/>
    <property type="project" value="UniProtKB-KW"/>
</dbReference>
<keyword evidence="5" id="KW-0804">Transcription</keyword>
<evidence type="ECO:0000256" key="4">
    <source>
        <dbReference type="ARBA" id="ARBA00023125"/>
    </source>
</evidence>
<dbReference type="RefSeq" id="WP_271179128.1">
    <property type="nucleotide sequence ID" value="NZ_BSFH01000011.1"/>
</dbReference>
<comment type="subcellular location">
    <subcellularLocation>
        <location evidence="1">Cytoplasm</location>
    </subcellularLocation>
</comment>
<evidence type="ECO:0000313" key="9">
    <source>
        <dbReference type="Proteomes" id="UP001143349"/>
    </source>
</evidence>
<evidence type="ECO:0000256" key="2">
    <source>
        <dbReference type="ARBA" id="ARBA00022490"/>
    </source>
</evidence>
<dbReference type="InterPro" id="IPR000551">
    <property type="entry name" value="MerR-type_HTH_dom"/>
</dbReference>
<keyword evidence="3" id="KW-0805">Transcription regulation</keyword>
<keyword evidence="9" id="KW-1185">Reference proteome</keyword>
<accession>A0AAD3NWM6</accession>
<dbReference type="PROSITE" id="PS00552">
    <property type="entry name" value="HTH_MERR_1"/>
    <property type="match status" value="1"/>
</dbReference>
<dbReference type="NCBIfam" id="TIGR02044">
    <property type="entry name" value="CueR"/>
    <property type="match status" value="1"/>
</dbReference>
<evidence type="ECO:0000256" key="6">
    <source>
        <dbReference type="SAM" id="MobiDB-lite"/>
    </source>
</evidence>
<dbReference type="GO" id="GO:0005737">
    <property type="term" value="C:cytoplasm"/>
    <property type="evidence" value="ECO:0007669"/>
    <property type="project" value="UniProtKB-SubCell"/>
</dbReference>
<dbReference type="PRINTS" id="PR00040">
    <property type="entry name" value="HTHMERR"/>
</dbReference>
<dbReference type="InterPro" id="IPR009061">
    <property type="entry name" value="DNA-bd_dom_put_sf"/>
</dbReference>
<sequence length="170" mass="19109">MNIGKAAAASGVSAKMIRYYESIGLIPEASRTDSGYRDYSEKDVHTLRFIRRARDLGFSVEKMTELLALWRDRSRASADVKRVALEHVEELERKACELREMSMTLKHLAENCRGNARPDCPIIDELAADGNSDRIPKARRRSRATGNKFEHLGPVVSAQGKRNSYGAKDQ</sequence>
<dbReference type="Proteomes" id="UP001143349">
    <property type="component" value="Unassembled WGS sequence"/>
</dbReference>
<reference evidence="8" key="2">
    <citation type="submission" date="2023-01" db="EMBL/GenBank/DDBJ databases">
        <authorList>
            <person name="Sun Q."/>
            <person name="Evtushenko L."/>
        </authorList>
    </citation>
    <scope>NUCLEOTIDE SEQUENCE</scope>
    <source>
        <strain evidence="8">VKM B-2222</strain>
    </source>
</reference>
<keyword evidence="4" id="KW-0238">DNA-binding</keyword>
<evidence type="ECO:0000256" key="1">
    <source>
        <dbReference type="ARBA" id="ARBA00004496"/>
    </source>
</evidence>
<dbReference type="GO" id="GO:0005507">
    <property type="term" value="F:copper ion binding"/>
    <property type="evidence" value="ECO:0007669"/>
    <property type="project" value="InterPro"/>
</dbReference>
<dbReference type="PROSITE" id="PS50937">
    <property type="entry name" value="HTH_MERR_2"/>
    <property type="match status" value="1"/>
</dbReference>
<dbReference type="PANTHER" id="PTHR30204">
    <property type="entry name" value="REDOX-CYCLING DRUG-SENSING TRANSCRIPTIONAL ACTIVATOR SOXR"/>
    <property type="match status" value="1"/>
</dbReference>
<dbReference type="InterPro" id="IPR011789">
    <property type="entry name" value="CueR"/>
</dbReference>
<keyword evidence="2" id="KW-0963">Cytoplasm</keyword>
<dbReference type="EMBL" id="BSFH01000011">
    <property type="protein sequence ID" value="GLK63036.1"/>
    <property type="molecule type" value="Genomic_DNA"/>
</dbReference>
<dbReference type="CDD" id="cd01108">
    <property type="entry name" value="HTH_CueR"/>
    <property type="match status" value="1"/>
</dbReference>
<feature type="domain" description="HTH merR-type" evidence="7">
    <location>
        <begin position="1"/>
        <end position="69"/>
    </location>
</feature>
<gene>
    <name evidence="8" type="ORF">GCM10017635_05050</name>
</gene>
<reference evidence="8" key="1">
    <citation type="journal article" date="2014" name="Int. J. Syst. Evol. Microbiol.">
        <title>Complete genome sequence of Corynebacterium casei LMG S-19264T (=DSM 44701T), isolated from a smear-ripened cheese.</title>
        <authorList>
            <consortium name="US DOE Joint Genome Institute (JGI-PGF)"/>
            <person name="Walter F."/>
            <person name="Albersmeier A."/>
            <person name="Kalinowski J."/>
            <person name="Ruckert C."/>
        </authorList>
    </citation>
    <scope>NUCLEOTIDE SEQUENCE</scope>
    <source>
        <strain evidence="8">VKM B-2222</strain>
    </source>
</reference>
<name>A0AAD3NWM6_9RHOB</name>
<evidence type="ECO:0000256" key="5">
    <source>
        <dbReference type="ARBA" id="ARBA00023163"/>
    </source>
</evidence>
<evidence type="ECO:0000313" key="8">
    <source>
        <dbReference type="EMBL" id="GLK63036.1"/>
    </source>
</evidence>
<dbReference type="Pfam" id="PF09278">
    <property type="entry name" value="MerR-DNA-bind"/>
    <property type="match status" value="1"/>
</dbReference>
<dbReference type="SUPFAM" id="SSF46955">
    <property type="entry name" value="Putative DNA-binding domain"/>
    <property type="match status" value="1"/>
</dbReference>